<dbReference type="InterPro" id="IPR002049">
    <property type="entry name" value="LE_dom"/>
</dbReference>
<dbReference type="Pfam" id="PF00052">
    <property type="entry name" value="Laminin_B"/>
    <property type="match status" value="1"/>
</dbReference>
<evidence type="ECO:0000256" key="1">
    <source>
        <dbReference type="ARBA" id="ARBA00022729"/>
    </source>
</evidence>
<dbReference type="PANTHER" id="PTHR10574:SF270">
    <property type="entry name" value="LAMININ SUBUNIT GAMMA-1"/>
    <property type="match status" value="1"/>
</dbReference>
<protein>
    <submittedName>
        <fullName evidence="8">(spotted green pufferfish) hypothetical protein</fullName>
    </submittedName>
</protein>
<dbReference type="CDD" id="cd00055">
    <property type="entry name" value="EGF_Lam"/>
    <property type="match status" value="2"/>
</dbReference>
<keyword evidence="3" id="KW-1015">Disulfide bond</keyword>
<proteinExistence type="predicted"/>
<evidence type="ECO:0000256" key="3">
    <source>
        <dbReference type="ARBA" id="ARBA00023157"/>
    </source>
</evidence>
<feature type="compositionally biased region" description="Low complexity" evidence="6">
    <location>
        <begin position="226"/>
        <end position="244"/>
    </location>
</feature>
<name>Q4TFP3_TETNG</name>
<evidence type="ECO:0000256" key="2">
    <source>
        <dbReference type="ARBA" id="ARBA00022737"/>
    </source>
</evidence>
<evidence type="ECO:0000256" key="5">
    <source>
        <dbReference type="ARBA" id="ARBA00023292"/>
    </source>
</evidence>
<accession>Q4TFP3</accession>
<evidence type="ECO:0000313" key="8">
    <source>
        <dbReference type="EMBL" id="CAF88289.1"/>
    </source>
</evidence>
<dbReference type="GO" id="GO:0007411">
    <property type="term" value="P:axon guidance"/>
    <property type="evidence" value="ECO:0007669"/>
    <property type="project" value="TreeGrafter"/>
</dbReference>
<sequence length="317" mass="34853">PRGCTACFCFHHSSVCESADGFSVHTITSSFQRDNERWTAQQRDGSSVAVQWSPSKQEVFLTSEDYFPLYFLAPVLGEQMLSYGQNLSLSFRVDRRDTRLSAEDLVLEGAGMRVAVPLIAQGNAYPNENMQTYVFRLHDSSDYPWRPTVSHADFQKLLHNLTAIMIRGTYSERSAGYLDDVSLVTARRAPGIAARWVEQCTCPQGYQGQHCERCTVGYRRTRPELAPSAPASPAAATATATPATPTQVPAVRPFLTLCRLLADCRSTLCPGACDCQDNTAGLSCERCRDGFYGDPVAGRRQTAIRAPARLEPPAPSS</sequence>
<organism evidence="8">
    <name type="scientific">Tetraodon nigroviridis</name>
    <name type="common">Spotted green pufferfish</name>
    <name type="synonym">Chelonodon nigroviridis</name>
    <dbReference type="NCBI Taxonomy" id="99883"/>
    <lineage>
        <taxon>Eukaryota</taxon>
        <taxon>Metazoa</taxon>
        <taxon>Chordata</taxon>
        <taxon>Craniata</taxon>
        <taxon>Vertebrata</taxon>
        <taxon>Euteleostomi</taxon>
        <taxon>Actinopterygii</taxon>
        <taxon>Neopterygii</taxon>
        <taxon>Teleostei</taxon>
        <taxon>Neoteleostei</taxon>
        <taxon>Acanthomorphata</taxon>
        <taxon>Eupercaria</taxon>
        <taxon>Tetraodontiformes</taxon>
        <taxon>Tetradontoidea</taxon>
        <taxon>Tetraodontidae</taxon>
        <taxon>Tetraodon</taxon>
    </lineage>
</organism>
<evidence type="ECO:0000256" key="4">
    <source>
        <dbReference type="ARBA" id="ARBA00023180"/>
    </source>
</evidence>
<evidence type="ECO:0000259" key="7">
    <source>
        <dbReference type="PROSITE" id="PS51115"/>
    </source>
</evidence>
<dbReference type="FunFam" id="2.10.25.10:FF:000188">
    <property type="entry name" value="Laminin subunit gamma 2"/>
    <property type="match status" value="1"/>
</dbReference>
<feature type="domain" description="Laminin IV type A" evidence="7">
    <location>
        <begin position="33"/>
        <end position="199"/>
    </location>
</feature>
<dbReference type="InterPro" id="IPR050440">
    <property type="entry name" value="Laminin/Netrin_ECM"/>
</dbReference>
<dbReference type="GO" id="GO:0009887">
    <property type="term" value="P:animal organ morphogenesis"/>
    <property type="evidence" value="ECO:0007669"/>
    <property type="project" value="TreeGrafter"/>
</dbReference>
<dbReference type="AlphaFoldDB" id="Q4TFP3"/>
<dbReference type="InterPro" id="IPR000034">
    <property type="entry name" value="Laminin_IV"/>
</dbReference>
<dbReference type="OrthoDB" id="430826at2759"/>
<keyword evidence="1" id="KW-0732">Signal</keyword>
<dbReference type="SMART" id="SM00281">
    <property type="entry name" value="LamB"/>
    <property type="match status" value="1"/>
</dbReference>
<dbReference type="GO" id="GO:0009888">
    <property type="term" value="P:tissue development"/>
    <property type="evidence" value="ECO:0007669"/>
    <property type="project" value="TreeGrafter"/>
</dbReference>
<dbReference type="SUPFAM" id="SSF57196">
    <property type="entry name" value="EGF/Laminin"/>
    <property type="match status" value="2"/>
</dbReference>
<feature type="region of interest" description="Disordered" evidence="6">
    <location>
        <begin position="225"/>
        <end position="244"/>
    </location>
</feature>
<keyword evidence="5" id="KW-0424">Laminin EGF-like domain</keyword>
<dbReference type="Pfam" id="PF00053">
    <property type="entry name" value="EGF_laminin"/>
    <property type="match status" value="1"/>
</dbReference>
<feature type="non-terminal residue" evidence="8">
    <location>
        <position position="317"/>
    </location>
</feature>
<dbReference type="InterPro" id="IPR056863">
    <property type="entry name" value="LMN_ATRN_NET-like_EGF"/>
</dbReference>
<keyword evidence="2" id="KW-0677">Repeat</keyword>
<dbReference type="EMBL" id="CAAE01004333">
    <property type="protein sequence ID" value="CAF88289.1"/>
    <property type="molecule type" value="Genomic_DNA"/>
</dbReference>
<evidence type="ECO:0000256" key="6">
    <source>
        <dbReference type="SAM" id="MobiDB-lite"/>
    </source>
</evidence>
<dbReference type="KEGG" id="tng:GSTEN00001538G001"/>
<dbReference type="PANTHER" id="PTHR10574">
    <property type="entry name" value="NETRIN/LAMININ-RELATED"/>
    <property type="match status" value="1"/>
</dbReference>
<dbReference type="PROSITE" id="PS51115">
    <property type="entry name" value="LAMININ_IVA"/>
    <property type="match status" value="1"/>
</dbReference>
<reference evidence="8" key="1">
    <citation type="journal article" date="2004" name="Nature">
        <title>Genome duplication in the teleost fish Tetraodon nigroviridis reveals the early vertebrate proto-karyotype.</title>
        <authorList>
            <person name="Jaillon O."/>
            <person name="Aury J.-M."/>
            <person name="Brunet F."/>
            <person name="Petit J.-L."/>
            <person name="Stange-Thomann N."/>
            <person name="Mauceli E."/>
            <person name="Bouneau L."/>
            <person name="Fischer C."/>
            <person name="Ozouf-Costaz C."/>
            <person name="Bernot A."/>
            <person name="Nicaud S."/>
            <person name="Jaffe D."/>
            <person name="Fisher S."/>
            <person name="Lutfalla G."/>
            <person name="Dossat C."/>
            <person name="Segurens B."/>
            <person name="Dasilva C."/>
            <person name="Salanoubat M."/>
            <person name="Levy M."/>
            <person name="Boudet N."/>
            <person name="Castellano S."/>
            <person name="Anthouard V."/>
            <person name="Jubin C."/>
            <person name="Castelli V."/>
            <person name="Katinka M."/>
            <person name="Vacherie B."/>
            <person name="Biemont C."/>
            <person name="Skalli Z."/>
            <person name="Cattolico L."/>
            <person name="Poulain J."/>
            <person name="De Berardinis V."/>
            <person name="Cruaud C."/>
            <person name="Duprat S."/>
            <person name="Brottier P."/>
            <person name="Coutanceau J.-P."/>
            <person name="Gouzy J."/>
            <person name="Parra G."/>
            <person name="Lardier G."/>
            <person name="Chapple C."/>
            <person name="McKernan K.J."/>
            <person name="McEwan P."/>
            <person name="Bosak S."/>
            <person name="Kellis M."/>
            <person name="Volff J.-N."/>
            <person name="Guigo R."/>
            <person name="Zody M.C."/>
            <person name="Mesirov J."/>
            <person name="Lindblad-Toh K."/>
            <person name="Birren B."/>
            <person name="Nusbaum C."/>
            <person name="Kahn D."/>
            <person name="Robinson-Rechavi M."/>
            <person name="Laudet V."/>
            <person name="Schachter V."/>
            <person name="Quetier F."/>
            <person name="Saurin W."/>
            <person name="Scarpelli C."/>
            <person name="Wincker P."/>
            <person name="Lander E.S."/>
            <person name="Weissenbach J."/>
            <person name="Roest Crollius H."/>
        </authorList>
    </citation>
    <scope>NUCLEOTIDE SEQUENCE [LARGE SCALE GENOMIC DNA]</scope>
</reference>
<dbReference type="Pfam" id="PF24973">
    <property type="entry name" value="EGF_LMN_ATRN"/>
    <property type="match status" value="1"/>
</dbReference>
<dbReference type="GO" id="GO:0005604">
    <property type="term" value="C:basement membrane"/>
    <property type="evidence" value="ECO:0007669"/>
    <property type="project" value="TreeGrafter"/>
</dbReference>
<dbReference type="Gene3D" id="2.10.25.10">
    <property type="entry name" value="Laminin"/>
    <property type="match status" value="2"/>
</dbReference>
<comment type="caution">
    <text evidence="8">The sequence shown here is derived from an EMBL/GenBank/DDBJ whole genome shotgun (WGS) entry which is preliminary data.</text>
</comment>
<keyword evidence="4" id="KW-0325">Glycoprotein</keyword>
<reference evidence="8" key="2">
    <citation type="submission" date="2004-02" db="EMBL/GenBank/DDBJ databases">
        <authorList>
            <consortium name="Genoscope"/>
            <consortium name="Whitehead Institute Centre for Genome Research"/>
        </authorList>
    </citation>
    <scope>NUCLEOTIDE SEQUENCE</scope>
</reference>
<gene>
    <name evidence="8" type="ORF">GSTENG00001538001</name>
</gene>